<dbReference type="EMBL" id="SNRW01037434">
    <property type="protein sequence ID" value="KAA6353791.1"/>
    <property type="molecule type" value="Genomic_DNA"/>
</dbReference>
<dbReference type="OrthoDB" id="444304at2759"/>
<name>A0A5J4T7U9_9EUKA</name>
<reference evidence="1 2" key="1">
    <citation type="submission" date="2019-03" db="EMBL/GenBank/DDBJ databases">
        <title>Single cell metagenomics reveals metabolic interactions within the superorganism composed of flagellate Streblomastix strix and complex community of Bacteroidetes bacteria on its surface.</title>
        <authorList>
            <person name="Treitli S.C."/>
            <person name="Kolisko M."/>
            <person name="Husnik F."/>
            <person name="Keeling P."/>
            <person name="Hampl V."/>
        </authorList>
    </citation>
    <scope>NUCLEOTIDE SEQUENCE [LARGE SCALE GENOMIC DNA]</scope>
    <source>
        <strain evidence="1">ST1C</strain>
    </source>
</reference>
<dbReference type="AlphaFoldDB" id="A0A5J4T7U9"/>
<proteinExistence type="predicted"/>
<evidence type="ECO:0000313" key="1">
    <source>
        <dbReference type="EMBL" id="KAA6353791.1"/>
    </source>
</evidence>
<organism evidence="1 2">
    <name type="scientific">Streblomastix strix</name>
    <dbReference type="NCBI Taxonomy" id="222440"/>
    <lineage>
        <taxon>Eukaryota</taxon>
        <taxon>Metamonada</taxon>
        <taxon>Preaxostyla</taxon>
        <taxon>Oxymonadida</taxon>
        <taxon>Streblomastigidae</taxon>
        <taxon>Streblomastix</taxon>
    </lineage>
</organism>
<dbReference type="Proteomes" id="UP000324800">
    <property type="component" value="Unassembled WGS sequence"/>
</dbReference>
<comment type="caution">
    <text evidence="1">The sequence shown here is derived from an EMBL/GenBank/DDBJ whole genome shotgun (WGS) entry which is preliminary data.</text>
</comment>
<gene>
    <name evidence="1" type="ORF">EZS28_050682</name>
</gene>
<protein>
    <recommendedName>
        <fullName evidence="3">Right handed beta helix domain-containing protein</fullName>
    </recommendedName>
</protein>
<sequence length="320" mass="33756">MEKDRKILNCGNDEIEGGALYIRLSNRGKCWILNSTFTNCNASNGGAIYAQIDSGAELTIDGLCSFIDCYAQLSGGGLYAQIVGQNSKLLLEDGLIFERCHAGLVYNEKRGGGTYINSISSGSFIINKVSYISCEGSRGGGIDIGGNSSETQKLNRTLFERCNAGSGAGLNLVVINGNANIELISITCVECRGTSGGGLCIDLYYGTQVTLLGQCFFKDCFSAYGGGIYITSSGKTSQIHFLGELEFENCTSIQLGGGIYCSAHDYGLIEINNTTFRNCTVNYSNFGGGGIYAYIGSGGQLIINSCQFINCSSFGGNGGG</sequence>
<evidence type="ECO:0000313" key="2">
    <source>
        <dbReference type="Proteomes" id="UP000324800"/>
    </source>
</evidence>
<accession>A0A5J4T7U9</accession>
<feature type="non-terminal residue" evidence="1">
    <location>
        <position position="320"/>
    </location>
</feature>
<evidence type="ECO:0008006" key="3">
    <source>
        <dbReference type="Google" id="ProtNLM"/>
    </source>
</evidence>